<dbReference type="InterPro" id="IPR029016">
    <property type="entry name" value="GAF-like_dom_sf"/>
</dbReference>
<evidence type="ECO:0000256" key="10">
    <source>
        <dbReference type="ARBA" id="ARBA00022741"/>
    </source>
</evidence>
<dbReference type="PROSITE" id="PS50046">
    <property type="entry name" value="PHYTOCHROME_2"/>
    <property type="match status" value="1"/>
</dbReference>
<dbReference type="Pfam" id="PF00360">
    <property type="entry name" value="PHY"/>
    <property type="match status" value="1"/>
</dbReference>
<evidence type="ECO:0000256" key="3">
    <source>
        <dbReference type="ARBA" id="ARBA00006402"/>
    </source>
</evidence>
<dbReference type="InterPro" id="IPR003594">
    <property type="entry name" value="HATPase_dom"/>
</dbReference>
<dbReference type="GO" id="GO:0000155">
    <property type="term" value="F:phosphorelay sensor kinase activity"/>
    <property type="evidence" value="ECO:0007669"/>
    <property type="project" value="InterPro"/>
</dbReference>
<keyword evidence="12" id="KW-0067">ATP-binding</keyword>
<dbReference type="GO" id="GO:0005524">
    <property type="term" value="F:ATP binding"/>
    <property type="evidence" value="ECO:0007669"/>
    <property type="project" value="UniProtKB-KW"/>
</dbReference>
<dbReference type="InterPro" id="IPR013654">
    <property type="entry name" value="PAS_2"/>
</dbReference>
<dbReference type="EMBL" id="FO818640">
    <property type="protein sequence ID" value="CDM98478.1"/>
    <property type="molecule type" value="Genomic_DNA"/>
</dbReference>
<evidence type="ECO:0000256" key="15">
    <source>
        <dbReference type="ARBA" id="ARBA00023136"/>
    </source>
</evidence>
<evidence type="ECO:0000313" key="23">
    <source>
        <dbReference type="Proteomes" id="UP000032946"/>
    </source>
</evidence>
<dbReference type="SUPFAM" id="SSF47384">
    <property type="entry name" value="Homodimeric domain of signal transducing histidine kinase"/>
    <property type="match status" value="1"/>
</dbReference>
<dbReference type="SMART" id="SM00065">
    <property type="entry name" value="GAF"/>
    <property type="match status" value="1"/>
</dbReference>
<dbReference type="PRINTS" id="PR01033">
    <property type="entry name" value="PHYTOCHROME"/>
</dbReference>
<dbReference type="PANTHER" id="PTHR43047">
    <property type="entry name" value="TWO-COMPONENT HISTIDINE PROTEIN KINASE"/>
    <property type="match status" value="1"/>
</dbReference>
<dbReference type="InterPro" id="IPR016132">
    <property type="entry name" value="Phyto_chromo_attachment"/>
</dbReference>
<evidence type="ECO:0000256" key="11">
    <source>
        <dbReference type="ARBA" id="ARBA00022777"/>
    </source>
</evidence>
<keyword evidence="15" id="KW-0472">Membrane</keyword>
<sequence>MDKVENFALTSVDLSNCDREPIHIPGKIQSHGCLLVLQEPELIILQASCNTKLFLGREVEAVVGKTLSQVFTPIAFQKISQSLKSHDLKYSNPIDIELTHNNTPQQLTAIVHRHDHVLILELEPHIPTQTHRAYGIYAQIQSSLPAIENKNSFEESAQFLAQEIRQLTEYDRVMIYRFETDGSGIVVAEDKKPELEPFLGLHYPASDIPKQARQLYSKNWVRIIVNVNDNPVAIYPLHNPITQKHIDLSYATLRSVSPIHIEYLQNMGVSASLCISLINDQKLWGLIVCHHYSPKFVSYELRQACELLGQFMSVELFRQYQKNWEAYQIKVKKIQQLFRQELSVHESDLINRIRTMIDSSGQHLLELVNAQGVVIGLQGELTEFGETLPQPDLDDLLSWLRSYYPQEIFYTDRLAEIYPPAQNYINKAAGLLAISIYLDQATYQIVWFRSEIIQTVTWGGNPNKAVVIDDHNQMRLSPRQSFEAWKETVSGHALGWNELEINAAMELRNTLMLAVLHFSHFALEEVAKRAEMANRAKSEFLANMSHEIRTPMNAILGFCDLLKGLVEDDKQQSYLDAIAAGGRALISLIDDILDLSKIEAGKLELEYHHVYLPILLQEIQQIFLPTAMAKGLSLQINFEPNVPKIIAFDEVRLRQILFNIVGNAIKFTEDGSVTISVRAQNCDDDSRITLEIMVADTGIGINPDQHQQIFEAFVQSEGQSNRRYGGTGLGLAITRRLTHLLGGTLTLDSQLGLGSVFTFTFPDVQITQSHQLINLQPAIYLSDLIPSTILVVDDVESNRKLIAGYFDTTEHLLLEAKDGYQAIAMVETHHPDVILMDLRMPDLDGIATSQLIKQNPHTANIPIVMLTASVVAKDFELSQNLCQGYLRKPVNREQLAAVLSDILARKIDIQPPNIPQQLTEKTAINITKLPLNQLLELKEILRKEEEKGWPELRDRMTQRELRSFLRRLQKLAKNYPWKPLQDYVTILDQQFADFDWDNLPDTINNFPTLRRSLQQLDSP</sequence>
<dbReference type="FunFam" id="3.30.565.10:FF:000010">
    <property type="entry name" value="Sensor histidine kinase RcsC"/>
    <property type="match status" value="1"/>
</dbReference>
<dbReference type="CDD" id="cd00082">
    <property type="entry name" value="HisKA"/>
    <property type="match status" value="1"/>
</dbReference>
<dbReference type="RefSeq" id="WP_008056283.1">
    <property type="nucleotide sequence ID" value="NZ_FO818640.1"/>
</dbReference>
<dbReference type="Gene3D" id="3.30.565.10">
    <property type="entry name" value="Histidine kinase-like ATPase, C-terminal domain"/>
    <property type="match status" value="1"/>
</dbReference>
<protein>
    <recommendedName>
        <fullName evidence="17">Circadian input-output histidine kinase CikA</fullName>
        <ecNumber evidence="4">2.7.13.3</ecNumber>
    </recommendedName>
</protein>
<evidence type="ECO:0000256" key="5">
    <source>
        <dbReference type="ARBA" id="ARBA00022543"/>
    </source>
</evidence>
<dbReference type="Gene3D" id="3.40.50.2300">
    <property type="match status" value="1"/>
</dbReference>
<evidence type="ECO:0000256" key="7">
    <source>
        <dbReference type="ARBA" id="ARBA00022606"/>
    </source>
</evidence>
<dbReference type="Pfam" id="PF00072">
    <property type="entry name" value="Response_reg"/>
    <property type="match status" value="1"/>
</dbReference>
<keyword evidence="6 18" id="KW-0597">Phosphoprotein</keyword>
<keyword evidence="8 22" id="KW-0808">Transferase</keyword>
<comment type="subcellular location">
    <subcellularLocation>
        <location evidence="2">Membrane</location>
    </subcellularLocation>
</comment>
<feature type="domain" description="Phytochrome chromophore attachment site" evidence="19">
    <location>
        <begin position="152"/>
        <end position="310"/>
    </location>
</feature>
<dbReference type="PROSITE" id="PS50110">
    <property type="entry name" value="RESPONSE_REGULATORY"/>
    <property type="match status" value="1"/>
</dbReference>
<dbReference type="GO" id="GO:0016020">
    <property type="term" value="C:membrane"/>
    <property type="evidence" value="ECO:0007669"/>
    <property type="project" value="UniProtKB-SubCell"/>
</dbReference>
<keyword evidence="13" id="KW-1133">Transmembrane helix</keyword>
<evidence type="ECO:0000256" key="18">
    <source>
        <dbReference type="PROSITE-ProRule" id="PRU00169"/>
    </source>
</evidence>
<feature type="domain" description="Response regulatory" evidence="21">
    <location>
        <begin position="788"/>
        <end position="903"/>
    </location>
</feature>
<name>A0A9P1KJP8_9CYAN</name>
<dbReference type="SUPFAM" id="SSF52172">
    <property type="entry name" value="CheY-like"/>
    <property type="match status" value="1"/>
</dbReference>
<dbReference type="InterPro" id="IPR001294">
    <property type="entry name" value="Phytochrome"/>
</dbReference>
<evidence type="ECO:0000259" key="21">
    <source>
        <dbReference type="PROSITE" id="PS50110"/>
    </source>
</evidence>
<dbReference type="FunFam" id="1.10.287.130:FF:000004">
    <property type="entry name" value="Ethylene receptor 1"/>
    <property type="match status" value="1"/>
</dbReference>
<dbReference type="GO" id="GO:0006355">
    <property type="term" value="P:regulation of DNA-templated transcription"/>
    <property type="evidence" value="ECO:0007669"/>
    <property type="project" value="InterPro"/>
</dbReference>
<evidence type="ECO:0000259" key="19">
    <source>
        <dbReference type="PROSITE" id="PS50046"/>
    </source>
</evidence>
<dbReference type="InterPro" id="IPR003018">
    <property type="entry name" value="GAF"/>
</dbReference>
<evidence type="ECO:0000256" key="9">
    <source>
        <dbReference type="ARBA" id="ARBA00022692"/>
    </source>
</evidence>
<keyword evidence="16" id="KW-0675">Receptor</keyword>
<dbReference type="CDD" id="cd16922">
    <property type="entry name" value="HATPase_EvgS-ArcB-TorS-like"/>
    <property type="match status" value="1"/>
</dbReference>
<dbReference type="InterPro" id="IPR013515">
    <property type="entry name" value="Phytochrome_cen-reg"/>
</dbReference>
<gene>
    <name evidence="22" type="ORF">ARTHRO_61079</name>
</gene>
<comment type="catalytic activity">
    <reaction evidence="1">
        <text>ATP + protein L-histidine = ADP + protein N-phospho-L-histidine.</text>
        <dbReference type="EC" id="2.7.13.3"/>
    </reaction>
</comment>
<keyword evidence="5" id="KW-0600">Photoreceptor protein</keyword>
<keyword evidence="10" id="KW-0547">Nucleotide-binding</keyword>
<dbReference type="InterPro" id="IPR005467">
    <property type="entry name" value="His_kinase_dom"/>
</dbReference>
<dbReference type="InterPro" id="IPR011006">
    <property type="entry name" value="CheY-like_superfamily"/>
</dbReference>
<dbReference type="SUPFAM" id="SSF55785">
    <property type="entry name" value="PYP-like sensor domain (PAS domain)"/>
    <property type="match status" value="1"/>
</dbReference>
<evidence type="ECO:0000256" key="14">
    <source>
        <dbReference type="ARBA" id="ARBA00022991"/>
    </source>
</evidence>
<dbReference type="Pfam" id="PF01590">
    <property type="entry name" value="GAF"/>
    <property type="match status" value="1"/>
</dbReference>
<dbReference type="InterPro" id="IPR036097">
    <property type="entry name" value="HisK_dim/P_sf"/>
</dbReference>
<evidence type="ECO:0000256" key="6">
    <source>
        <dbReference type="ARBA" id="ARBA00022553"/>
    </source>
</evidence>
<dbReference type="SMART" id="SM00387">
    <property type="entry name" value="HATPase_c"/>
    <property type="match status" value="1"/>
</dbReference>
<organism evidence="22 23">
    <name type="scientific">Limnospira indica PCC 8005</name>
    <dbReference type="NCBI Taxonomy" id="376219"/>
    <lineage>
        <taxon>Bacteria</taxon>
        <taxon>Bacillati</taxon>
        <taxon>Cyanobacteriota</taxon>
        <taxon>Cyanophyceae</taxon>
        <taxon>Oscillatoriophycideae</taxon>
        <taxon>Oscillatoriales</taxon>
        <taxon>Sirenicapillariaceae</taxon>
        <taxon>Limnospira</taxon>
    </lineage>
</organism>
<keyword evidence="11 22" id="KW-0418">Kinase</keyword>
<evidence type="ECO:0000256" key="16">
    <source>
        <dbReference type="ARBA" id="ARBA00023170"/>
    </source>
</evidence>
<dbReference type="Pfam" id="PF08446">
    <property type="entry name" value="PAS_2"/>
    <property type="match status" value="1"/>
</dbReference>
<evidence type="ECO:0000256" key="4">
    <source>
        <dbReference type="ARBA" id="ARBA00012438"/>
    </source>
</evidence>
<dbReference type="SUPFAM" id="SSF55874">
    <property type="entry name" value="ATPase domain of HSP90 chaperone/DNA topoisomerase II/histidine kinase"/>
    <property type="match status" value="1"/>
</dbReference>
<evidence type="ECO:0000256" key="13">
    <source>
        <dbReference type="ARBA" id="ARBA00022989"/>
    </source>
</evidence>
<dbReference type="InterPro" id="IPR003661">
    <property type="entry name" value="HisK_dim/P_dom"/>
</dbReference>
<dbReference type="Gene3D" id="3.30.450.20">
    <property type="entry name" value="PAS domain"/>
    <property type="match status" value="1"/>
</dbReference>
<evidence type="ECO:0000256" key="1">
    <source>
        <dbReference type="ARBA" id="ARBA00000085"/>
    </source>
</evidence>
<keyword evidence="14" id="KW-0157">Chromophore</keyword>
<dbReference type="GO" id="GO:0009584">
    <property type="term" value="P:detection of visible light"/>
    <property type="evidence" value="ECO:0007669"/>
    <property type="project" value="InterPro"/>
</dbReference>
<dbReference type="SUPFAM" id="SSF55781">
    <property type="entry name" value="GAF domain-like"/>
    <property type="match status" value="2"/>
</dbReference>
<comment type="similarity">
    <text evidence="3">In the N-terminal section; belongs to the phytochrome family.</text>
</comment>
<evidence type="ECO:0000256" key="12">
    <source>
        <dbReference type="ARBA" id="ARBA00022840"/>
    </source>
</evidence>
<dbReference type="Gene3D" id="3.30.450.270">
    <property type="match status" value="1"/>
</dbReference>
<dbReference type="SMART" id="SM00388">
    <property type="entry name" value="HisKA"/>
    <property type="match status" value="1"/>
</dbReference>
<accession>A0A9P1KJP8</accession>
<dbReference type="Proteomes" id="UP000032946">
    <property type="component" value="Chromosome"/>
</dbReference>
<dbReference type="PROSITE" id="PS50109">
    <property type="entry name" value="HIS_KIN"/>
    <property type="match status" value="1"/>
</dbReference>
<dbReference type="SMART" id="SM00448">
    <property type="entry name" value="REC"/>
    <property type="match status" value="1"/>
</dbReference>
<dbReference type="Pfam" id="PF02518">
    <property type="entry name" value="HATPase_c"/>
    <property type="match status" value="1"/>
</dbReference>
<keyword evidence="7" id="KW-0716">Sensory transduction</keyword>
<keyword evidence="9" id="KW-0812">Transmembrane</keyword>
<dbReference type="Gene3D" id="1.10.287.130">
    <property type="match status" value="1"/>
</dbReference>
<dbReference type="CDD" id="cd17546">
    <property type="entry name" value="REC_hyHK_CKI1_RcsC-like"/>
    <property type="match status" value="1"/>
</dbReference>
<evidence type="ECO:0000256" key="17">
    <source>
        <dbReference type="ARBA" id="ARBA00074306"/>
    </source>
</evidence>
<evidence type="ECO:0000259" key="20">
    <source>
        <dbReference type="PROSITE" id="PS50109"/>
    </source>
</evidence>
<dbReference type="EC" id="2.7.13.3" evidence="4"/>
<dbReference type="InterPro" id="IPR043150">
    <property type="entry name" value="Phytochrome_PHY_sf"/>
</dbReference>
<dbReference type="AlphaFoldDB" id="A0A9P1KJP8"/>
<evidence type="ECO:0000256" key="8">
    <source>
        <dbReference type="ARBA" id="ARBA00022679"/>
    </source>
</evidence>
<reference evidence="22 23" key="1">
    <citation type="submission" date="2014-02" db="EMBL/GenBank/DDBJ databases">
        <authorList>
            <person name="Genoscope - CEA"/>
        </authorList>
    </citation>
    <scope>NUCLEOTIDE SEQUENCE [LARGE SCALE GENOMIC DNA]</scope>
    <source>
        <strain evidence="22 23">PCC 8005</strain>
    </source>
</reference>
<dbReference type="InterPro" id="IPR035965">
    <property type="entry name" value="PAS-like_dom_sf"/>
</dbReference>
<feature type="domain" description="Histidine kinase" evidence="20">
    <location>
        <begin position="543"/>
        <end position="765"/>
    </location>
</feature>
<keyword evidence="23" id="KW-1185">Reference proteome</keyword>
<evidence type="ECO:0000256" key="2">
    <source>
        <dbReference type="ARBA" id="ARBA00004370"/>
    </source>
</evidence>
<dbReference type="GO" id="GO:0009881">
    <property type="term" value="F:photoreceptor activity"/>
    <property type="evidence" value="ECO:0007669"/>
    <property type="project" value="UniProtKB-KW"/>
</dbReference>
<dbReference type="Pfam" id="PF00512">
    <property type="entry name" value="HisKA"/>
    <property type="match status" value="1"/>
</dbReference>
<dbReference type="Gene3D" id="3.30.450.40">
    <property type="match status" value="1"/>
</dbReference>
<evidence type="ECO:0000313" key="22">
    <source>
        <dbReference type="EMBL" id="CDM98478.1"/>
    </source>
</evidence>
<proteinExistence type="inferred from homology"/>
<feature type="modified residue" description="4-aspartylphosphate" evidence="18">
    <location>
        <position position="837"/>
    </location>
</feature>
<dbReference type="InterPro" id="IPR036890">
    <property type="entry name" value="HATPase_C_sf"/>
</dbReference>
<dbReference type="InterPro" id="IPR001789">
    <property type="entry name" value="Sig_transdc_resp-reg_receiver"/>
</dbReference>